<keyword evidence="4" id="KW-1134">Transmembrane beta strand</keyword>
<protein>
    <submittedName>
        <fullName evidence="8">TolC family protein</fullName>
    </submittedName>
</protein>
<keyword evidence="5" id="KW-0812">Transmembrane</keyword>
<dbReference type="PANTHER" id="PTHR30026:SF20">
    <property type="entry name" value="OUTER MEMBRANE PROTEIN TOLC"/>
    <property type="match status" value="1"/>
</dbReference>
<reference evidence="8 9" key="1">
    <citation type="submission" date="2020-12" db="EMBL/GenBank/DDBJ databases">
        <title>HMF7856_wgs.fasta genome submission.</title>
        <authorList>
            <person name="Kang H."/>
            <person name="Kim H."/>
            <person name="Joh K."/>
        </authorList>
    </citation>
    <scope>NUCLEOTIDE SEQUENCE [LARGE SCALE GENOMIC DNA]</scope>
    <source>
        <strain evidence="8 9">HMF7856</strain>
    </source>
</reference>
<dbReference type="AlphaFoldDB" id="A0A6I4I166"/>
<evidence type="ECO:0000256" key="1">
    <source>
        <dbReference type="ARBA" id="ARBA00004442"/>
    </source>
</evidence>
<dbReference type="Pfam" id="PF02321">
    <property type="entry name" value="OEP"/>
    <property type="match status" value="1"/>
</dbReference>
<comment type="subcellular location">
    <subcellularLocation>
        <location evidence="1">Cell outer membrane</location>
    </subcellularLocation>
</comment>
<dbReference type="GO" id="GO:0015288">
    <property type="term" value="F:porin activity"/>
    <property type="evidence" value="ECO:0007669"/>
    <property type="project" value="TreeGrafter"/>
</dbReference>
<name>A0A6I4I166_9SPHI</name>
<gene>
    <name evidence="8" type="ORF">GO620_007270</name>
</gene>
<dbReference type="SUPFAM" id="SSF56954">
    <property type="entry name" value="Outer membrane efflux proteins (OEP)"/>
    <property type="match status" value="1"/>
</dbReference>
<dbReference type="KEGG" id="mgik:GO620_007270"/>
<comment type="similarity">
    <text evidence="2">Belongs to the outer membrane factor (OMF) (TC 1.B.17) family.</text>
</comment>
<dbReference type="InterPro" id="IPR003423">
    <property type="entry name" value="OMP_efflux"/>
</dbReference>
<evidence type="ECO:0000256" key="5">
    <source>
        <dbReference type="ARBA" id="ARBA00022692"/>
    </source>
</evidence>
<accession>A0A6I4I166</accession>
<keyword evidence="9" id="KW-1185">Reference proteome</keyword>
<dbReference type="InterPro" id="IPR051906">
    <property type="entry name" value="TolC-like"/>
</dbReference>
<dbReference type="Proteomes" id="UP000429232">
    <property type="component" value="Chromosome"/>
</dbReference>
<dbReference type="GO" id="GO:0009279">
    <property type="term" value="C:cell outer membrane"/>
    <property type="evidence" value="ECO:0007669"/>
    <property type="project" value="UniProtKB-SubCell"/>
</dbReference>
<dbReference type="Gene3D" id="1.20.1600.10">
    <property type="entry name" value="Outer membrane efflux proteins (OEP)"/>
    <property type="match status" value="1"/>
</dbReference>
<dbReference type="RefSeq" id="WP_157523814.1">
    <property type="nucleotide sequence ID" value="NZ_CP066775.1"/>
</dbReference>
<keyword evidence="6" id="KW-0472">Membrane</keyword>
<organism evidence="8 9">
    <name type="scientific">Mucilaginibacter ginkgonis</name>
    <dbReference type="NCBI Taxonomy" id="2682091"/>
    <lineage>
        <taxon>Bacteria</taxon>
        <taxon>Pseudomonadati</taxon>
        <taxon>Bacteroidota</taxon>
        <taxon>Sphingobacteriia</taxon>
        <taxon>Sphingobacteriales</taxon>
        <taxon>Sphingobacteriaceae</taxon>
        <taxon>Mucilaginibacter</taxon>
    </lineage>
</organism>
<evidence type="ECO:0000256" key="7">
    <source>
        <dbReference type="ARBA" id="ARBA00023237"/>
    </source>
</evidence>
<evidence type="ECO:0000256" key="2">
    <source>
        <dbReference type="ARBA" id="ARBA00007613"/>
    </source>
</evidence>
<evidence type="ECO:0000313" key="9">
    <source>
        <dbReference type="Proteomes" id="UP000429232"/>
    </source>
</evidence>
<keyword evidence="7" id="KW-0998">Cell outer membrane</keyword>
<proteinExistence type="inferred from homology"/>
<evidence type="ECO:0000256" key="6">
    <source>
        <dbReference type="ARBA" id="ARBA00023136"/>
    </source>
</evidence>
<dbReference type="PANTHER" id="PTHR30026">
    <property type="entry name" value="OUTER MEMBRANE PROTEIN TOLC"/>
    <property type="match status" value="1"/>
</dbReference>
<evidence type="ECO:0000313" key="8">
    <source>
        <dbReference type="EMBL" id="QQL51240.1"/>
    </source>
</evidence>
<dbReference type="EMBL" id="CP066775">
    <property type="protein sequence ID" value="QQL51240.1"/>
    <property type="molecule type" value="Genomic_DNA"/>
</dbReference>
<sequence>MLIRSTPFLLFTTLFISAFSTVKAQESIVPDISYAYIDKLVATAQKNYPEVQARTYQTTIAKSGIGKAQVGYLEALNLSYYYRPNTSVDIVNPNLFNGYQIGINLNVGTILERPFAVKEARAQYKVAQLAETQISLNLTERVKEKYFAYLEQRAQLKIRTQSFTDAQTLVKQLRYKFEKGESTLDDYQRAVLNTTEQNQSLVHAETGVFTTKAALEELLGVKLESIK</sequence>
<dbReference type="GO" id="GO:0015562">
    <property type="term" value="F:efflux transmembrane transporter activity"/>
    <property type="evidence" value="ECO:0007669"/>
    <property type="project" value="InterPro"/>
</dbReference>
<dbReference type="GO" id="GO:1990281">
    <property type="term" value="C:efflux pump complex"/>
    <property type="evidence" value="ECO:0007669"/>
    <property type="project" value="TreeGrafter"/>
</dbReference>
<evidence type="ECO:0000256" key="4">
    <source>
        <dbReference type="ARBA" id="ARBA00022452"/>
    </source>
</evidence>
<keyword evidence="3" id="KW-0813">Transport</keyword>
<evidence type="ECO:0000256" key="3">
    <source>
        <dbReference type="ARBA" id="ARBA00022448"/>
    </source>
</evidence>